<keyword evidence="1" id="KW-0812">Transmembrane</keyword>
<keyword evidence="1" id="KW-1133">Transmembrane helix</keyword>
<sequence>MSLILVNLTLEDEGTYEEKTTLKNNTVIYFNFTLSLLDGSNTTISSTPGSLTTSKVQVTVTEVYLNSTSSPFFDHLKHPVFLAGSSLAGLLVLCFIFIYICKRSRRRNMKPPSTEEAIYNEVTFVQEEAIPLSVNPLMFWREYSFHNLHKQQVTPSPFQSCESAQRGHFSWLYALATASGWASGYRQPSYPAYDVHLPSCRDVDKSVLPCL</sequence>
<evidence type="ECO:0000256" key="1">
    <source>
        <dbReference type="SAM" id="Phobius"/>
    </source>
</evidence>
<keyword evidence="1" id="KW-0472">Membrane</keyword>
<protein>
    <submittedName>
        <fullName evidence="2">Uncharacterized protein</fullName>
    </submittedName>
</protein>
<feature type="transmembrane region" description="Helical" evidence="1">
    <location>
        <begin position="80"/>
        <end position="101"/>
    </location>
</feature>
<dbReference type="AlphaFoldDB" id="A0A8T0B933"/>
<name>A0A8T0B933_SILME</name>
<accession>A0A8T0B933</accession>
<evidence type="ECO:0000313" key="3">
    <source>
        <dbReference type="Proteomes" id="UP000606274"/>
    </source>
</evidence>
<dbReference type="EMBL" id="JABFDY010000011">
    <property type="protein sequence ID" value="KAF7701246.1"/>
    <property type="molecule type" value="Genomic_DNA"/>
</dbReference>
<gene>
    <name evidence="2" type="ORF">HF521_002411</name>
</gene>
<proteinExistence type="predicted"/>
<organism evidence="2 3">
    <name type="scientific">Silurus meridionalis</name>
    <name type="common">Southern catfish</name>
    <name type="synonym">Silurus soldatovi meridionalis</name>
    <dbReference type="NCBI Taxonomy" id="175797"/>
    <lineage>
        <taxon>Eukaryota</taxon>
        <taxon>Metazoa</taxon>
        <taxon>Chordata</taxon>
        <taxon>Craniata</taxon>
        <taxon>Vertebrata</taxon>
        <taxon>Euteleostomi</taxon>
        <taxon>Actinopterygii</taxon>
        <taxon>Neopterygii</taxon>
        <taxon>Teleostei</taxon>
        <taxon>Ostariophysi</taxon>
        <taxon>Siluriformes</taxon>
        <taxon>Siluridae</taxon>
        <taxon>Silurus</taxon>
    </lineage>
</organism>
<dbReference type="Proteomes" id="UP000606274">
    <property type="component" value="Unassembled WGS sequence"/>
</dbReference>
<keyword evidence="3" id="KW-1185">Reference proteome</keyword>
<evidence type="ECO:0000313" key="2">
    <source>
        <dbReference type="EMBL" id="KAF7701246.1"/>
    </source>
</evidence>
<reference evidence="2" key="1">
    <citation type="submission" date="2020-08" db="EMBL/GenBank/DDBJ databases">
        <title>Chromosome-level assembly of Southern catfish (Silurus meridionalis) provides insights into visual adaptation to the nocturnal and benthic lifestyles.</title>
        <authorList>
            <person name="Zhang Y."/>
            <person name="Wang D."/>
            <person name="Peng Z."/>
        </authorList>
    </citation>
    <scope>NUCLEOTIDE SEQUENCE</scope>
    <source>
        <strain evidence="2">SWU-2019-XX</strain>
        <tissue evidence="2">Muscle</tissue>
    </source>
</reference>
<comment type="caution">
    <text evidence="2">The sequence shown here is derived from an EMBL/GenBank/DDBJ whole genome shotgun (WGS) entry which is preliminary data.</text>
</comment>